<evidence type="ECO:0000313" key="3">
    <source>
        <dbReference type="EMBL" id="MCT2583497.1"/>
    </source>
</evidence>
<evidence type="ECO:0000313" key="4">
    <source>
        <dbReference type="Proteomes" id="UP001156441"/>
    </source>
</evidence>
<keyword evidence="4" id="KW-1185">Reference proteome</keyword>
<dbReference type="InterPro" id="IPR058442">
    <property type="entry name" value="DUF8129"/>
</dbReference>
<gene>
    <name evidence="3" type="ORF">JT362_10250</name>
</gene>
<feature type="domain" description="DUF8129" evidence="2">
    <location>
        <begin position="2"/>
        <end position="58"/>
    </location>
</feature>
<protein>
    <recommendedName>
        <fullName evidence="2">DUF8129 domain-containing protein</fullName>
    </recommendedName>
</protein>
<dbReference type="RefSeq" id="WP_260190865.1">
    <property type="nucleotide sequence ID" value="NZ_JAFFZE010000009.1"/>
</dbReference>
<dbReference type="EMBL" id="JAFFZE010000009">
    <property type="protein sequence ID" value="MCT2583497.1"/>
    <property type="molecule type" value="Genomic_DNA"/>
</dbReference>
<sequence>MAHDLPLPDYDQLTLGDLRHRIRSVGEEQLRALIDHERAHGNRTPVLELLTARLDELEHGAEPAPGDPRQAPEVTGTRGGSPVRPSTAAEHTTPLRHGVEEQTPSRGRS</sequence>
<proteinExistence type="predicted"/>
<organism evidence="3 4">
    <name type="scientific">Actinophytocola gossypii</name>
    <dbReference type="NCBI Taxonomy" id="2812003"/>
    <lineage>
        <taxon>Bacteria</taxon>
        <taxon>Bacillati</taxon>
        <taxon>Actinomycetota</taxon>
        <taxon>Actinomycetes</taxon>
        <taxon>Pseudonocardiales</taxon>
        <taxon>Pseudonocardiaceae</taxon>
    </lineage>
</organism>
<name>A0ABT2J6L2_9PSEU</name>
<dbReference type="Proteomes" id="UP001156441">
    <property type="component" value="Unassembled WGS sequence"/>
</dbReference>
<reference evidence="3 4" key="1">
    <citation type="submission" date="2021-02" db="EMBL/GenBank/DDBJ databases">
        <title>Actinophytocola xerophila sp. nov., isolated from soil of cotton cropping field.</title>
        <authorList>
            <person name="Huang R."/>
            <person name="Chen X."/>
            <person name="Ge X."/>
            <person name="Liu W."/>
        </authorList>
    </citation>
    <scope>NUCLEOTIDE SEQUENCE [LARGE SCALE GENOMIC DNA]</scope>
    <source>
        <strain evidence="3 4">S1-96</strain>
    </source>
</reference>
<accession>A0ABT2J6L2</accession>
<dbReference type="Pfam" id="PF26450">
    <property type="entry name" value="DUF8129"/>
    <property type="match status" value="1"/>
</dbReference>
<feature type="region of interest" description="Disordered" evidence="1">
    <location>
        <begin position="56"/>
        <end position="109"/>
    </location>
</feature>
<evidence type="ECO:0000259" key="2">
    <source>
        <dbReference type="Pfam" id="PF26450"/>
    </source>
</evidence>
<comment type="caution">
    <text evidence="3">The sequence shown here is derived from an EMBL/GenBank/DDBJ whole genome shotgun (WGS) entry which is preliminary data.</text>
</comment>
<evidence type="ECO:0000256" key="1">
    <source>
        <dbReference type="SAM" id="MobiDB-lite"/>
    </source>
</evidence>